<dbReference type="GO" id="GO:0032131">
    <property type="term" value="F:alkylated DNA binding"/>
    <property type="evidence" value="ECO:0007669"/>
    <property type="project" value="TreeGrafter"/>
</dbReference>
<evidence type="ECO:0000259" key="6">
    <source>
        <dbReference type="SMART" id="SM00478"/>
    </source>
</evidence>
<dbReference type="AlphaFoldDB" id="A0A4R2S1R1"/>
<protein>
    <recommendedName>
        <fullName evidence="3">DNA-3-methyladenine glycosylase II</fullName>
        <ecNumber evidence="3">3.2.2.21</ecNumber>
    </recommendedName>
</protein>
<dbReference type="InterPro" id="IPR051912">
    <property type="entry name" value="Alkylbase_DNA_Glycosylase/TA"/>
</dbReference>
<dbReference type="FunFam" id="1.10.340.30:FF:000004">
    <property type="entry name" value="DNA-3-methyladenine glycosylase II"/>
    <property type="match status" value="1"/>
</dbReference>
<dbReference type="GO" id="GO:0043916">
    <property type="term" value="F:DNA-7-methylguanine glycosylase activity"/>
    <property type="evidence" value="ECO:0007669"/>
    <property type="project" value="TreeGrafter"/>
</dbReference>
<dbReference type="SMART" id="SM00478">
    <property type="entry name" value="ENDO3c"/>
    <property type="match status" value="1"/>
</dbReference>
<reference evidence="7 8" key="1">
    <citation type="submission" date="2019-03" db="EMBL/GenBank/DDBJ databases">
        <title>Genomic Encyclopedia of Type Strains, Phase IV (KMG-IV): sequencing the most valuable type-strain genomes for metagenomic binning, comparative biology and taxonomic classification.</title>
        <authorList>
            <person name="Goeker M."/>
        </authorList>
    </citation>
    <scope>NUCLEOTIDE SEQUENCE [LARGE SCALE GENOMIC DNA]</scope>
    <source>
        <strain evidence="7 8">DSM 46831</strain>
    </source>
</reference>
<evidence type="ECO:0000313" key="7">
    <source>
        <dbReference type="EMBL" id="TCP69157.1"/>
    </source>
</evidence>
<evidence type="ECO:0000256" key="1">
    <source>
        <dbReference type="ARBA" id="ARBA00000086"/>
    </source>
</evidence>
<evidence type="ECO:0000256" key="4">
    <source>
        <dbReference type="ARBA" id="ARBA00022763"/>
    </source>
</evidence>
<dbReference type="OrthoDB" id="9785929at2"/>
<dbReference type="CDD" id="cd00056">
    <property type="entry name" value="ENDO3c"/>
    <property type="match status" value="1"/>
</dbReference>
<accession>A0A4R2S1R1</accession>
<feature type="domain" description="HhH-GPD" evidence="6">
    <location>
        <begin position="128"/>
        <end position="294"/>
    </location>
</feature>
<keyword evidence="8" id="KW-1185">Reference proteome</keyword>
<comment type="catalytic activity">
    <reaction evidence="1">
        <text>Hydrolysis of alkylated DNA, releasing 3-methyladenine, 3-methylguanine, 7-methylguanine and 7-methyladenine.</text>
        <dbReference type="EC" id="3.2.2.21"/>
    </reaction>
</comment>
<dbReference type="Gene3D" id="1.10.1670.10">
    <property type="entry name" value="Helix-hairpin-Helix base-excision DNA repair enzymes (C-terminal)"/>
    <property type="match status" value="1"/>
</dbReference>
<evidence type="ECO:0000256" key="3">
    <source>
        <dbReference type="ARBA" id="ARBA00012000"/>
    </source>
</evidence>
<dbReference type="InterPro" id="IPR023170">
    <property type="entry name" value="HhH_base_excis_C"/>
</dbReference>
<dbReference type="GO" id="GO:0032993">
    <property type="term" value="C:protein-DNA complex"/>
    <property type="evidence" value="ECO:0007669"/>
    <property type="project" value="TreeGrafter"/>
</dbReference>
<sequence length="309" mass="35960">MKLTIPLSKDYSFEKTIERVKEFEKATEYEIDAKLWRAIRLSSRAIVVGVCRDQAGQLEIESHDDLSQSEQAELKEIMTHRWSSQVDLTPFYEQVTQHPILSSVLSDRMGFHIVREPDLYECLIRTIISQQLNLSFAGTLINRFIEEFGEKIPHLDRWFSSFPTARRVADLHYEDLTTLQLTQRKAEYIIDLSRAIIEGKLDLSSLQQETDEEIMKRLISFRGIGRWTAECLLMFGYGRSNVLPAADIGLRNALQLLYGSDTRPSEAEVRELAKDWSPYASYVTFYLWDYLTQQKKTNKTTKKVIMNDR</sequence>
<gene>
    <name evidence="7" type="ORF">EDD57_11221</name>
</gene>
<dbReference type="InterPro" id="IPR037046">
    <property type="entry name" value="AlkA_N_sf"/>
</dbReference>
<dbReference type="GO" id="GO:0008725">
    <property type="term" value="F:DNA-3-methyladenine glycosylase activity"/>
    <property type="evidence" value="ECO:0007669"/>
    <property type="project" value="TreeGrafter"/>
</dbReference>
<dbReference type="InterPro" id="IPR011257">
    <property type="entry name" value="DNA_glycosylase"/>
</dbReference>
<dbReference type="Proteomes" id="UP000294746">
    <property type="component" value="Unassembled WGS sequence"/>
</dbReference>
<comment type="similarity">
    <text evidence="2">Belongs to the alkylbase DNA glycosidase AlkA family.</text>
</comment>
<evidence type="ECO:0000256" key="2">
    <source>
        <dbReference type="ARBA" id="ARBA00010817"/>
    </source>
</evidence>
<organism evidence="7 8">
    <name type="scientific">Baia soyae</name>
    <dbReference type="NCBI Taxonomy" id="1544746"/>
    <lineage>
        <taxon>Bacteria</taxon>
        <taxon>Bacillati</taxon>
        <taxon>Bacillota</taxon>
        <taxon>Bacilli</taxon>
        <taxon>Bacillales</taxon>
        <taxon>Thermoactinomycetaceae</taxon>
        <taxon>Baia</taxon>
    </lineage>
</organism>
<dbReference type="Pfam" id="PF00730">
    <property type="entry name" value="HhH-GPD"/>
    <property type="match status" value="1"/>
</dbReference>
<dbReference type="EC" id="3.2.2.21" evidence="3"/>
<dbReference type="PANTHER" id="PTHR43003">
    <property type="entry name" value="DNA-3-METHYLADENINE GLYCOSYLASE"/>
    <property type="match status" value="1"/>
</dbReference>
<dbReference type="GO" id="GO:0006307">
    <property type="term" value="P:DNA alkylation repair"/>
    <property type="evidence" value="ECO:0007669"/>
    <property type="project" value="TreeGrafter"/>
</dbReference>
<evidence type="ECO:0000313" key="8">
    <source>
        <dbReference type="Proteomes" id="UP000294746"/>
    </source>
</evidence>
<dbReference type="Gene3D" id="3.30.310.20">
    <property type="entry name" value="DNA-3-methyladenine glycosylase AlkA, N-terminal domain"/>
    <property type="match status" value="1"/>
</dbReference>
<dbReference type="RefSeq" id="WP_131848486.1">
    <property type="nucleotide sequence ID" value="NZ_SLXV01000012.1"/>
</dbReference>
<dbReference type="InterPro" id="IPR003265">
    <property type="entry name" value="HhH-GPD_domain"/>
</dbReference>
<evidence type="ECO:0000256" key="5">
    <source>
        <dbReference type="ARBA" id="ARBA00023204"/>
    </source>
</evidence>
<keyword evidence="5" id="KW-0234">DNA repair</keyword>
<name>A0A4R2S1R1_9BACL</name>
<dbReference type="Gene3D" id="1.10.340.30">
    <property type="entry name" value="Hypothetical protein, domain 2"/>
    <property type="match status" value="1"/>
</dbReference>
<keyword evidence="4" id="KW-0227">DNA damage</keyword>
<dbReference type="SUPFAM" id="SSF48150">
    <property type="entry name" value="DNA-glycosylase"/>
    <property type="match status" value="1"/>
</dbReference>
<comment type="caution">
    <text evidence="7">The sequence shown here is derived from an EMBL/GenBank/DDBJ whole genome shotgun (WGS) entry which is preliminary data.</text>
</comment>
<dbReference type="GO" id="GO:0005737">
    <property type="term" value="C:cytoplasm"/>
    <property type="evidence" value="ECO:0007669"/>
    <property type="project" value="TreeGrafter"/>
</dbReference>
<dbReference type="PANTHER" id="PTHR43003:SF5">
    <property type="entry name" value="DNA-3-METHYLADENINE GLYCOSYLASE"/>
    <property type="match status" value="1"/>
</dbReference>
<proteinExistence type="inferred from homology"/>
<dbReference type="GO" id="GO:0006285">
    <property type="term" value="P:base-excision repair, AP site formation"/>
    <property type="evidence" value="ECO:0007669"/>
    <property type="project" value="TreeGrafter"/>
</dbReference>
<dbReference type="EMBL" id="SLXV01000012">
    <property type="protein sequence ID" value="TCP69157.1"/>
    <property type="molecule type" value="Genomic_DNA"/>
</dbReference>